<evidence type="ECO:0000313" key="1">
    <source>
        <dbReference type="EMBL" id="SME30425.1"/>
    </source>
</evidence>
<evidence type="ECO:0000313" key="2">
    <source>
        <dbReference type="Proteomes" id="UP000194439"/>
    </source>
</evidence>
<reference evidence="2" key="1">
    <citation type="submission" date="2017-04" db="EMBL/GenBank/DDBJ databases">
        <authorList>
            <person name="Criscuolo A."/>
        </authorList>
    </citation>
    <scope>NUCLEOTIDE SEQUENCE [LARGE SCALE GENOMIC DNA]</scope>
</reference>
<protein>
    <submittedName>
        <fullName evidence="1">Uncharacterized protein</fullName>
    </submittedName>
</protein>
<gene>
    <name evidence="1" type="ORF">BACERE00185_04096</name>
</gene>
<organism evidence="1 2">
    <name type="scientific">Bacillus mobilis</name>
    <dbReference type="NCBI Taxonomy" id="2026190"/>
    <lineage>
        <taxon>Bacteria</taxon>
        <taxon>Bacillati</taxon>
        <taxon>Bacillota</taxon>
        <taxon>Bacilli</taxon>
        <taxon>Bacillales</taxon>
        <taxon>Bacillaceae</taxon>
        <taxon>Bacillus</taxon>
        <taxon>Bacillus cereus group</taxon>
    </lineage>
</organism>
<dbReference type="Proteomes" id="UP000194439">
    <property type="component" value="Unassembled WGS sequence"/>
</dbReference>
<sequence length="29" mass="3357">MNETSGLELYDVKKNLDQNFIIDLIKKSS</sequence>
<proteinExistence type="predicted"/>
<name>A0A1Y6AD03_9BACI</name>
<dbReference type="EMBL" id="FWZD01000061">
    <property type="protein sequence ID" value="SME30425.1"/>
    <property type="molecule type" value="Genomic_DNA"/>
</dbReference>
<dbReference type="AlphaFoldDB" id="A0A1Y6AD03"/>
<accession>A0A1Y6AD03</accession>